<protein>
    <submittedName>
        <fullName evidence="1">Uncharacterized protein</fullName>
    </submittedName>
</protein>
<dbReference type="Proteomes" id="UP000321456">
    <property type="component" value="Unassembled WGS sequence"/>
</dbReference>
<keyword evidence="2" id="KW-1185">Reference proteome</keyword>
<accession>A0A5C8UZ83</accession>
<evidence type="ECO:0000313" key="1">
    <source>
        <dbReference type="EMBL" id="TXN34823.1"/>
    </source>
</evidence>
<dbReference type="AlphaFoldDB" id="A0A5C8UZ83"/>
<evidence type="ECO:0000313" key="2">
    <source>
        <dbReference type="Proteomes" id="UP000321456"/>
    </source>
</evidence>
<gene>
    <name evidence="1" type="ORF">FVB32_09470</name>
</gene>
<organism evidence="1 2">
    <name type="scientific">Flagellimonas hymeniacidonis</name>
    <dbReference type="NCBI Taxonomy" id="2603628"/>
    <lineage>
        <taxon>Bacteria</taxon>
        <taxon>Pseudomonadati</taxon>
        <taxon>Bacteroidota</taxon>
        <taxon>Flavobacteriia</taxon>
        <taxon>Flavobacteriales</taxon>
        <taxon>Flavobacteriaceae</taxon>
        <taxon>Flagellimonas</taxon>
    </lineage>
</organism>
<name>A0A5C8UZ83_9FLAO</name>
<dbReference type="RefSeq" id="WP_147743559.1">
    <property type="nucleotide sequence ID" value="NZ_VRUR01000002.1"/>
</dbReference>
<comment type="caution">
    <text evidence="1">The sequence shown here is derived from an EMBL/GenBank/DDBJ whole genome shotgun (WGS) entry which is preliminary data.</text>
</comment>
<proteinExistence type="predicted"/>
<sequence length="154" mass="17554">MKKAILPFLLVAMIGVGLVSMNSFSGKNYFLQKSDINENEDADYATKYSDCINMENSPRFSKSKAELALIDQNAFIDEVNGCLKKYRLSLDSTVKNLSTIDAHEFLHKEYERCKTKISDKSLSEIEIYYHLGIMQICYDQDKSLNLDSDNVAKL</sequence>
<dbReference type="EMBL" id="VRUR01000002">
    <property type="protein sequence ID" value="TXN34823.1"/>
    <property type="molecule type" value="Genomic_DNA"/>
</dbReference>
<reference evidence="1 2" key="1">
    <citation type="submission" date="2019-08" db="EMBL/GenBank/DDBJ databases">
        <title>Professor.</title>
        <authorList>
            <person name="Park J.S."/>
        </authorList>
    </citation>
    <scope>NUCLEOTIDE SEQUENCE [LARGE SCALE GENOMIC DNA]</scope>
    <source>
        <strain evidence="1 2">176CP5-101</strain>
    </source>
</reference>